<comment type="subunit">
    <text evidence="4">Homodimer.</text>
</comment>
<keyword evidence="9" id="KW-0238">DNA-binding</keyword>
<dbReference type="PANTHER" id="PTHR46577:SF2">
    <property type="entry name" value="TRANSCRIPTIONAL REGULATORY PROTEIN"/>
    <property type="match status" value="1"/>
</dbReference>
<dbReference type="InterPro" id="IPR015422">
    <property type="entry name" value="PyrdxlP-dep_Trfase_small"/>
</dbReference>
<evidence type="ECO:0000256" key="2">
    <source>
        <dbReference type="ARBA" id="ARBA00005384"/>
    </source>
</evidence>
<proteinExistence type="inferred from homology"/>
<evidence type="ECO:0000256" key="9">
    <source>
        <dbReference type="ARBA" id="ARBA00023125"/>
    </source>
</evidence>
<evidence type="ECO:0000313" key="13">
    <source>
        <dbReference type="Proteomes" id="UP000481087"/>
    </source>
</evidence>
<dbReference type="SUPFAM" id="SSF46785">
    <property type="entry name" value="Winged helix' DNA-binding domain"/>
    <property type="match status" value="1"/>
</dbReference>
<evidence type="ECO:0000313" key="12">
    <source>
        <dbReference type="EMBL" id="MZQ86221.1"/>
    </source>
</evidence>
<keyword evidence="6 12" id="KW-0808">Transferase</keyword>
<dbReference type="Pfam" id="PF00155">
    <property type="entry name" value="Aminotran_1_2"/>
    <property type="match status" value="1"/>
</dbReference>
<dbReference type="Pfam" id="PF00392">
    <property type="entry name" value="GntR"/>
    <property type="match status" value="1"/>
</dbReference>
<dbReference type="PROSITE" id="PS50949">
    <property type="entry name" value="HTH_GNTR"/>
    <property type="match status" value="1"/>
</dbReference>
<comment type="caution">
    <text evidence="12">The sequence shown here is derived from an EMBL/GenBank/DDBJ whole genome shotgun (WGS) entry which is preliminary data.</text>
</comment>
<dbReference type="InterPro" id="IPR036390">
    <property type="entry name" value="WH_DNA-bd_sf"/>
</dbReference>
<name>A0A6L8V9B5_9BACL</name>
<evidence type="ECO:0000256" key="7">
    <source>
        <dbReference type="ARBA" id="ARBA00022898"/>
    </source>
</evidence>
<dbReference type="GO" id="GO:0003677">
    <property type="term" value="F:DNA binding"/>
    <property type="evidence" value="ECO:0007669"/>
    <property type="project" value="UniProtKB-KW"/>
</dbReference>
<evidence type="ECO:0000256" key="4">
    <source>
        <dbReference type="ARBA" id="ARBA00011738"/>
    </source>
</evidence>
<organism evidence="12 13">
    <name type="scientific">Paenibacillus silvestris</name>
    <dbReference type="NCBI Taxonomy" id="2606219"/>
    <lineage>
        <taxon>Bacteria</taxon>
        <taxon>Bacillati</taxon>
        <taxon>Bacillota</taxon>
        <taxon>Bacilli</taxon>
        <taxon>Bacillales</taxon>
        <taxon>Paenibacillaceae</taxon>
        <taxon>Paenibacillus</taxon>
    </lineage>
</organism>
<comment type="cofactor">
    <cofactor evidence="1">
        <name>pyridoxal 5'-phosphate</name>
        <dbReference type="ChEBI" id="CHEBI:597326"/>
    </cofactor>
</comment>
<dbReference type="CDD" id="cd07377">
    <property type="entry name" value="WHTH_GntR"/>
    <property type="match status" value="1"/>
</dbReference>
<evidence type="ECO:0000256" key="3">
    <source>
        <dbReference type="ARBA" id="ARBA00007441"/>
    </source>
</evidence>
<dbReference type="Gene3D" id="3.90.1150.10">
    <property type="entry name" value="Aspartate Aminotransferase, domain 1"/>
    <property type="match status" value="1"/>
</dbReference>
<dbReference type="FunFam" id="3.40.640.10:FF:000053">
    <property type="entry name" value="Aminotransferase, class I"/>
    <property type="match status" value="1"/>
</dbReference>
<dbReference type="InterPro" id="IPR004839">
    <property type="entry name" value="Aminotransferase_I/II_large"/>
</dbReference>
<dbReference type="InterPro" id="IPR036388">
    <property type="entry name" value="WH-like_DNA-bd_sf"/>
</dbReference>
<feature type="domain" description="HTH gntR-type" evidence="11">
    <location>
        <begin position="13"/>
        <end position="81"/>
    </location>
</feature>
<evidence type="ECO:0000256" key="10">
    <source>
        <dbReference type="ARBA" id="ARBA00023163"/>
    </source>
</evidence>
<gene>
    <name evidence="12" type="ORF">GQF01_29385</name>
</gene>
<keyword evidence="10" id="KW-0804">Transcription</keyword>
<dbReference type="InterPro" id="IPR051446">
    <property type="entry name" value="HTH_trans_reg/aminotransferase"/>
</dbReference>
<evidence type="ECO:0000256" key="6">
    <source>
        <dbReference type="ARBA" id="ARBA00022679"/>
    </source>
</evidence>
<accession>A0A6L8V9B5</accession>
<dbReference type="SUPFAM" id="SSF53383">
    <property type="entry name" value="PLP-dependent transferases"/>
    <property type="match status" value="1"/>
</dbReference>
<dbReference type="InterPro" id="IPR015424">
    <property type="entry name" value="PyrdxlP-dep_Trfase"/>
</dbReference>
<comment type="similarity">
    <text evidence="3">Belongs to the class-I pyridoxal-phosphate-dependent aminotransferase family.</text>
</comment>
<dbReference type="Gene3D" id="3.40.640.10">
    <property type="entry name" value="Type I PLP-dependent aspartate aminotransferase-like (Major domain)"/>
    <property type="match status" value="1"/>
</dbReference>
<keyword evidence="13" id="KW-1185">Reference proteome</keyword>
<dbReference type="InterPro" id="IPR015421">
    <property type="entry name" value="PyrdxlP-dep_Trfase_major"/>
</dbReference>
<dbReference type="GO" id="GO:0003700">
    <property type="term" value="F:DNA-binding transcription factor activity"/>
    <property type="evidence" value="ECO:0007669"/>
    <property type="project" value="InterPro"/>
</dbReference>
<dbReference type="InterPro" id="IPR000524">
    <property type="entry name" value="Tscrpt_reg_HTH_GntR"/>
</dbReference>
<keyword evidence="7" id="KW-0663">Pyridoxal phosphate</keyword>
<dbReference type="PANTHER" id="PTHR46577">
    <property type="entry name" value="HTH-TYPE TRANSCRIPTIONAL REGULATORY PROTEIN GABR"/>
    <property type="match status" value="1"/>
</dbReference>
<reference evidence="12 13" key="1">
    <citation type="submission" date="2019-12" db="EMBL/GenBank/DDBJ databases">
        <title>Paenibacillus sp. nov. sp. isolated from soil.</title>
        <authorList>
            <person name="Kim J."/>
            <person name="Jeong S.E."/>
            <person name="Jung H.S."/>
            <person name="Jeon C.O."/>
        </authorList>
    </citation>
    <scope>NUCLEOTIDE SEQUENCE [LARGE SCALE GENOMIC DNA]</scope>
    <source>
        <strain evidence="12 13">5J-6</strain>
    </source>
</reference>
<dbReference type="SMART" id="SM00345">
    <property type="entry name" value="HTH_GNTR"/>
    <property type="match status" value="1"/>
</dbReference>
<dbReference type="Proteomes" id="UP000481087">
    <property type="component" value="Unassembled WGS sequence"/>
</dbReference>
<evidence type="ECO:0000259" key="11">
    <source>
        <dbReference type="PROSITE" id="PS50949"/>
    </source>
</evidence>
<dbReference type="GO" id="GO:0008483">
    <property type="term" value="F:transaminase activity"/>
    <property type="evidence" value="ECO:0007669"/>
    <property type="project" value="UniProtKB-KW"/>
</dbReference>
<sequence>MEMHISLDRKSRVPLAEQIQLALAERIRSGLYQAGDPLPSVRELSRAIRVSLMTAVLAYEKLEATGYAYRHHGKGTFVRIPSSEKDEILKNINQKNSYDWQLAIPDYLGRSMFRHVGAVNRKDVKYPLHRIKLHTEELLPIQHFQRALQQASSDRSSIGDYAPAAGDEALRIKLASLFQHKSSALTASELLITTGTQQAIDLVARTFLGPGDLVAVESPTYPGALDAFRSRGVTLIPIPTDHTGMRLDILQQLCDIHPPKMIYTLPTGQNPTGSVMSIHKRQTLLEIAQSYNTLIVEDDPWEELYFEDLPPRSLFSLDRSGHVIYMKGFSKTIAPGLRLSVIAARGSVYQRLLHAKAVTDLSTPLFNQRILLHLLEQNMNEHYYKVRGQLKKRRDEIHQLLKRHAPSVWTWTLPTAGPFFWLTSTVGVNTDALFVEAESQGVLFFPGSFFYSGNSESSSLRIGFATLPESQIHEAILTLCQLLHNIDSN</sequence>
<protein>
    <submittedName>
        <fullName evidence="12">Aminotransferase class I/II-fold pyridoxal phosphate-dependent enzyme</fullName>
    </submittedName>
</protein>
<keyword evidence="5 12" id="KW-0032">Aminotransferase</keyword>
<keyword evidence="8" id="KW-0805">Transcription regulation</keyword>
<dbReference type="Gene3D" id="1.10.10.10">
    <property type="entry name" value="Winged helix-like DNA-binding domain superfamily/Winged helix DNA-binding domain"/>
    <property type="match status" value="1"/>
</dbReference>
<dbReference type="AlphaFoldDB" id="A0A6L8V9B5"/>
<evidence type="ECO:0000256" key="1">
    <source>
        <dbReference type="ARBA" id="ARBA00001933"/>
    </source>
</evidence>
<dbReference type="GO" id="GO:0030170">
    <property type="term" value="F:pyridoxal phosphate binding"/>
    <property type="evidence" value="ECO:0007669"/>
    <property type="project" value="InterPro"/>
</dbReference>
<evidence type="ECO:0000256" key="5">
    <source>
        <dbReference type="ARBA" id="ARBA00022576"/>
    </source>
</evidence>
<comment type="similarity">
    <text evidence="2">In the C-terminal section; belongs to the class-I pyridoxal-phosphate-dependent aminotransferase family.</text>
</comment>
<dbReference type="EMBL" id="WTUZ01000039">
    <property type="protein sequence ID" value="MZQ86221.1"/>
    <property type="molecule type" value="Genomic_DNA"/>
</dbReference>
<dbReference type="CDD" id="cd00609">
    <property type="entry name" value="AAT_like"/>
    <property type="match status" value="1"/>
</dbReference>
<evidence type="ECO:0000256" key="8">
    <source>
        <dbReference type="ARBA" id="ARBA00023015"/>
    </source>
</evidence>